<evidence type="ECO:0000256" key="1">
    <source>
        <dbReference type="SAM" id="MobiDB-lite"/>
    </source>
</evidence>
<evidence type="ECO:0000313" key="3">
    <source>
        <dbReference type="Proteomes" id="UP000300067"/>
    </source>
</evidence>
<name>A0A4P8R931_METMZ</name>
<dbReference type="Proteomes" id="UP000300067">
    <property type="component" value="Chromosome"/>
</dbReference>
<sequence length="490" mass="54316">MEDGIKIIEVQEFVRRLKYLIEHKKAKLSLFLGAGCSVSSGISTAGFLVNNVWLPKLKEMEVGNEGNFDEWLKLRFPEYKKDDAARFYGEIIESLFPTPKERQTEIEDLVNNCDPGFGYAILAKLMEKYSVQCNIILTTNFDDMIADALYLYTYRKPIVIFHEALAGFLKIGDTRPAVIKLHGDSKLSPLNTKDETGTLSDKIIPVIKNLFSETGLIFIGYGGNDSSINNILEEVSRDEGSFPWGIYWIGNKIPDNKMGEFLRKRNAIWVKHKNFDELMLHIKEELELELPTIDRFNILFENLYSECDFLAKSIHEKPDSEEKVLLEKAAKRASKELIISVEPTSNSILPSTCFEIYADVKAAMTALSKPIIPPMFEASTSLAAAAAAMAALSKPVILPKFEASTSLAAAMAALSKPVILPKFEPSTSLAAAMAALSKPVILPKFEASTGLEAAKEETSADVDTSQDHKILKGGDEKKNLVNEDSAVQTS</sequence>
<dbReference type="Gene3D" id="3.40.50.1220">
    <property type="entry name" value="TPP-binding domain"/>
    <property type="match status" value="1"/>
</dbReference>
<accession>A0A4P8R931</accession>
<reference evidence="2 3" key="1">
    <citation type="submission" date="2018-05" db="EMBL/GenBank/DDBJ databases">
        <title>Methanosarcina gilichinskyana sp. nov., a novel methanogenic archaeon isolated from Holocene permafrost, North East Russia.</title>
        <authorList>
            <person name="Oshurkova V."/>
            <person name="Meer M."/>
            <person name="Bochkareva O."/>
            <person name="Shcherbakova V."/>
        </authorList>
    </citation>
    <scope>NUCLEOTIDE SEQUENCE [LARGE SCALE GENOMIC DNA]</scope>
    <source>
        <strain evidence="2 3">JL01</strain>
    </source>
</reference>
<protein>
    <submittedName>
        <fullName evidence="2">Uncharacterized protein</fullName>
    </submittedName>
</protein>
<feature type="region of interest" description="Disordered" evidence="1">
    <location>
        <begin position="453"/>
        <end position="490"/>
    </location>
</feature>
<gene>
    <name evidence="2" type="ORF">DKM28_11645</name>
</gene>
<dbReference type="InterPro" id="IPR029035">
    <property type="entry name" value="DHS-like_NAD/FAD-binding_dom"/>
</dbReference>
<feature type="compositionally biased region" description="Basic and acidic residues" evidence="1">
    <location>
        <begin position="465"/>
        <end position="481"/>
    </location>
</feature>
<proteinExistence type="predicted"/>
<organism evidence="2 3">
    <name type="scientific">Methanosarcina mazei</name>
    <name type="common">Methanosarcina frisia</name>
    <dbReference type="NCBI Taxonomy" id="2209"/>
    <lineage>
        <taxon>Archaea</taxon>
        <taxon>Methanobacteriati</taxon>
        <taxon>Methanobacteriota</taxon>
        <taxon>Stenosarchaea group</taxon>
        <taxon>Methanomicrobia</taxon>
        <taxon>Methanosarcinales</taxon>
        <taxon>Methanosarcinaceae</taxon>
        <taxon>Methanosarcina</taxon>
    </lineage>
</organism>
<evidence type="ECO:0000313" key="2">
    <source>
        <dbReference type="EMBL" id="QCR16574.1"/>
    </source>
</evidence>
<dbReference type="RefSeq" id="WP_137726764.1">
    <property type="nucleotide sequence ID" value="NZ_CP029709.1"/>
</dbReference>
<dbReference type="SUPFAM" id="SSF52467">
    <property type="entry name" value="DHS-like NAD/FAD-binding domain"/>
    <property type="match status" value="1"/>
</dbReference>
<dbReference type="EMBL" id="CP029709">
    <property type="protein sequence ID" value="QCR16574.1"/>
    <property type="molecule type" value="Genomic_DNA"/>
</dbReference>
<dbReference type="AlphaFoldDB" id="A0A4P8R931"/>
<dbReference type="Pfam" id="PF13289">
    <property type="entry name" value="SIR2_2"/>
    <property type="match status" value="1"/>
</dbReference>